<feature type="compositionally biased region" description="Polar residues" evidence="1">
    <location>
        <begin position="1100"/>
        <end position="1110"/>
    </location>
</feature>
<feature type="region of interest" description="Disordered" evidence="1">
    <location>
        <begin position="1025"/>
        <end position="1161"/>
    </location>
</feature>
<organism evidence="2 3">
    <name type="scientific">Obba rivulosa</name>
    <dbReference type="NCBI Taxonomy" id="1052685"/>
    <lineage>
        <taxon>Eukaryota</taxon>
        <taxon>Fungi</taxon>
        <taxon>Dikarya</taxon>
        <taxon>Basidiomycota</taxon>
        <taxon>Agaricomycotina</taxon>
        <taxon>Agaricomycetes</taxon>
        <taxon>Polyporales</taxon>
        <taxon>Gelatoporiaceae</taxon>
        <taxon>Obba</taxon>
    </lineage>
</organism>
<feature type="region of interest" description="Disordered" evidence="1">
    <location>
        <begin position="1218"/>
        <end position="1249"/>
    </location>
</feature>
<dbReference type="InterPro" id="IPR014752">
    <property type="entry name" value="Arrestin-like_C"/>
</dbReference>
<feature type="region of interest" description="Disordered" evidence="1">
    <location>
        <begin position="919"/>
        <end position="938"/>
    </location>
</feature>
<feature type="region of interest" description="Disordered" evidence="1">
    <location>
        <begin position="712"/>
        <end position="744"/>
    </location>
</feature>
<feature type="compositionally biased region" description="Basic and acidic residues" evidence="1">
    <location>
        <begin position="712"/>
        <end position="721"/>
    </location>
</feature>
<sequence>MAAVTRPEPMNASPHHSKVKATLTLADPLVVAGGMVSGKLEVECKADKGLGVGIIMVELLAIEELTSKHHSATSTFLHSRRFFQGPGLPPSNAVESHTKAGDPPLPSGYHPARRGVTTFLFRFPLPSTSPASINLSSGLAVVKYEVKASVGVAWKGENRLVVDNKGFEVAESFEQDSPAGAEEGVIVGENGRIWVQGRVVGGIMVAGHPACIELHVKNLSAKKNTGIVVSLTRELQLPPLPSAQQPPLQILETLTSVTFRSAEYILHPGAEGVANLVVDVPRNARGVRGGMRYGDEDRAAGHNHLFQVQCVLGIALTMGLGSKDVRLDIPVRILHAAALSTVPPHYQAAYTQEYIPPQPIQAYLSPVSPQPYLSPTSPQPYLPPLSPSFPERALTPNLYPSPPISPIPLPQFSQGQIWLPPPNYQYPAPFALSPPPLDPYSYASTRLVAPYVPPMRPSSAEPTPSSTYGLPPLALPPQPLLSIPIVQGREVGQGERASRISHHLRLSSRGRSASPPAHRFATHAPAELIVHSAAALAPPEPSVQLVPSQPASGGASPAQSPRSRVSSFSLSPRLPPSPNLAPAVPRNSHAAAPTSAPPSPSLSPAVISPRPMLSPKHSFVAESFKQVKQLERLAAEEANAQSAPGTATADVTLRIDKTLPRMPADAEPDMATLLKGSTSLDVPGSKIRHLGGPLGGLDALEARLLAQVGTRKVENAERPPDVRQVLPIPIPPRMPDPCNDSAISSLSLPAADMDHLELEPDARTLRWGGASAPGSKDGSTSVKGASAPALEAGSSAGRRVSDTQRPGEELLKDGSTGKDGGSREKRYRGHKSGERTPKDEEIHRIRQEARGRVAQWLGSVEPALAPPTISTPPLPVDNVSRTQPISALEVEPKSELREVDISAPPNLRSSGFVPVGTYRASQLQPPRGSSNANSSPSRLAAKLSLASPTTEMRPSARIASATTLAPAPKNVAPELPVKPMRLTVFPSQAGPLDTEVKYDVRSARGGRGGRVMAVAALWANAVGAEPKQGKDETENVKAPTKPSTITASAKLGVANGSVPPKPSPTVAKAKLQLEQQSKAAAPVPAAPELSAPAPKPVSPSTPKATASPTRKSAPSLAPKPPAFSAKPVGSLKPALAPKPAAARKPSPVPKPPLATKPSPGAASVALKRARLVKAASVPAIVSSSLATPVLSSTASLARPISAPRAVSAAPAANGRALNGALEASGRPTSARPPRIDEEPAAPGSRNLRLTAPVVKAPRAELAFGQARLRELIKKYQGAADA</sequence>
<feature type="compositionally biased region" description="Low complexity" evidence="1">
    <location>
        <begin position="509"/>
        <end position="518"/>
    </location>
</feature>
<dbReference type="Proteomes" id="UP000250043">
    <property type="component" value="Unassembled WGS sequence"/>
</dbReference>
<gene>
    <name evidence="2" type="ORF">OBBRIDRAFT_836941</name>
</gene>
<feature type="region of interest" description="Disordered" evidence="1">
    <location>
        <begin position="540"/>
        <end position="609"/>
    </location>
</feature>
<accession>A0A8E2DIG8</accession>
<feature type="compositionally biased region" description="Basic and acidic residues" evidence="1">
    <location>
        <begin position="799"/>
        <end position="824"/>
    </location>
</feature>
<dbReference type="EMBL" id="KV722466">
    <property type="protein sequence ID" value="OCH87986.1"/>
    <property type="molecule type" value="Genomic_DNA"/>
</dbReference>
<feature type="compositionally biased region" description="Low complexity" evidence="1">
    <location>
        <begin position="1111"/>
        <end position="1145"/>
    </location>
</feature>
<proteinExistence type="predicted"/>
<evidence type="ECO:0000256" key="1">
    <source>
        <dbReference type="SAM" id="MobiDB-lite"/>
    </source>
</evidence>
<evidence type="ECO:0008006" key="4">
    <source>
        <dbReference type="Google" id="ProtNLM"/>
    </source>
</evidence>
<reference evidence="2 3" key="1">
    <citation type="submission" date="2016-07" db="EMBL/GenBank/DDBJ databases">
        <title>Draft genome of the white-rot fungus Obba rivulosa 3A-2.</title>
        <authorList>
            <consortium name="DOE Joint Genome Institute"/>
            <person name="Miettinen O."/>
            <person name="Riley R."/>
            <person name="Acob R."/>
            <person name="Barry K."/>
            <person name="Cullen D."/>
            <person name="De Vries R."/>
            <person name="Hainaut M."/>
            <person name="Hatakka A."/>
            <person name="Henrissat B."/>
            <person name="Hilden K."/>
            <person name="Kuo R."/>
            <person name="Labutti K."/>
            <person name="Lipzen A."/>
            <person name="Makela M.R."/>
            <person name="Sandor L."/>
            <person name="Spatafora J.W."/>
            <person name="Grigoriev I.V."/>
            <person name="Hibbett D.S."/>
        </authorList>
    </citation>
    <scope>NUCLEOTIDE SEQUENCE [LARGE SCALE GENOMIC DNA]</scope>
    <source>
        <strain evidence="2 3">3A-2</strain>
    </source>
</reference>
<dbReference type="OrthoDB" id="298939at2759"/>
<feature type="region of interest" description="Disordered" evidence="1">
    <location>
        <begin position="87"/>
        <end position="109"/>
    </location>
</feature>
<evidence type="ECO:0000313" key="3">
    <source>
        <dbReference type="Proteomes" id="UP000250043"/>
    </source>
</evidence>
<dbReference type="Gene3D" id="2.60.40.640">
    <property type="match status" value="1"/>
</dbReference>
<feature type="region of interest" description="Disordered" evidence="1">
    <location>
        <begin position="492"/>
        <end position="518"/>
    </location>
</feature>
<feature type="compositionally biased region" description="Basic and acidic residues" evidence="1">
    <location>
        <begin position="831"/>
        <end position="842"/>
    </location>
</feature>
<keyword evidence="3" id="KW-1185">Reference proteome</keyword>
<protein>
    <recommendedName>
        <fullName evidence="4">Arrestin-like N-terminal domain-containing protein</fullName>
    </recommendedName>
</protein>
<name>A0A8E2DIG8_9APHY</name>
<feature type="region of interest" description="Disordered" evidence="1">
    <location>
        <begin position="765"/>
        <end position="842"/>
    </location>
</feature>
<feature type="compositionally biased region" description="Polar residues" evidence="1">
    <location>
        <begin position="919"/>
        <end position="937"/>
    </location>
</feature>
<feature type="compositionally biased region" description="Basic residues" evidence="1">
    <location>
        <begin position="499"/>
        <end position="508"/>
    </location>
</feature>
<evidence type="ECO:0000313" key="2">
    <source>
        <dbReference type="EMBL" id="OCH87986.1"/>
    </source>
</evidence>
<feature type="compositionally biased region" description="Low complexity" evidence="1">
    <location>
        <begin position="560"/>
        <end position="572"/>
    </location>
</feature>